<feature type="domain" description="Protein SirB1 N-terminal" evidence="2">
    <location>
        <begin position="105"/>
        <end position="264"/>
    </location>
</feature>
<dbReference type="InterPro" id="IPR032698">
    <property type="entry name" value="SirB1_N"/>
</dbReference>
<keyword evidence="4" id="KW-1185">Reference proteome</keyword>
<reference evidence="3 4" key="1">
    <citation type="submission" date="2018-08" db="EMBL/GenBank/DDBJ databases">
        <title>Pallidiluteibacterium maritimus gen. nov., sp. nov., isolated from coastal sediment.</title>
        <authorList>
            <person name="Zhou L.Y."/>
        </authorList>
    </citation>
    <scope>NUCLEOTIDE SEQUENCE [LARGE SCALE GENOMIC DNA]</scope>
    <source>
        <strain evidence="3 4">XSD2</strain>
    </source>
</reference>
<comment type="caution">
    <text evidence="3">The sequence shown here is derived from an EMBL/GenBank/DDBJ whole genome shotgun (WGS) entry which is preliminary data.</text>
</comment>
<sequence>MDKTRLEALINLLDDPDETVFGMVEKELLKTKDDIIPELEKKWEASFDEHSQQRIENIIQHLQFKETKRRIKKWLGHPAEGRSLLNGFCHVDRFQYPDLNPLNIQVKIENLRKSIWLELNNSLTLLEKVTILNHFLFNINGFAINLSNPHSPQNCFLNQLLDTKKGNPVSMSIFYTIVARQLEMPAYLVDFPKNPLVAIVDAELAQKVHGPSVSSDVLFYVNPSNKGAITSRKEIEYHLKKHEYLPLHDYTEPKPDTLFLVRLLESMMEAYQTVGFTDKEDKIKQLLRLFKTA</sequence>
<gene>
    <name evidence="3" type="ORF">D1614_12840</name>
</gene>
<evidence type="ECO:0000313" key="4">
    <source>
        <dbReference type="Proteomes" id="UP000265926"/>
    </source>
</evidence>
<dbReference type="Proteomes" id="UP000265926">
    <property type="component" value="Unassembled WGS sequence"/>
</dbReference>
<dbReference type="AlphaFoldDB" id="A0A399SWW5"/>
<dbReference type="PANTHER" id="PTHR31350">
    <property type="entry name" value="SI:DKEY-261L7.2"/>
    <property type="match status" value="1"/>
</dbReference>
<dbReference type="OrthoDB" id="188084at2"/>
<dbReference type="PANTHER" id="PTHR31350:SF21">
    <property type="entry name" value="F-BOX ONLY PROTEIN 21"/>
    <property type="match status" value="1"/>
</dbReference>
<dbReference type="Pfam" id="PF13369">
    <property type="entry name" value="Transglut_core2"/>
    <property type="match status" value="1"/>
</dbReference>
<comment type="similarity">
    <text evidence="1">Belongs to the UPF0162 family.</text>
</comment>
<evidence type="ECO:0000313" key="3">
    <source>
        <dbReference type="EMBL" id="RIJ47998.1"/>
    </source>
</evidence>
<proteinExistence type="inferred from homology"/>
<evidence type="ECO:0000256" key="1">
    <source>
        <dbReference type="ARBA" id="ARBA00007100"/>
    </source>
</evidence>
<dbReference type="EMBL" id="QWGR01000006">
    <property type="protein sequence ID" value="RIJ47998.1"/>
    <property type="molecule type" value="Genomic_DNA"/>
</dbReference>
<evidence type="ECO:0000259" key="2">
    <source>
        <dbReference type="Pfam" id="PF13369"/>
    </source>
</evidence>
<dbReference type="RefSeq" id="WP_119438344.1">
    <property type="nucleotide sequence ID" value="NZ_QWGR01000006.1"/>
</dbReference>
<name>A0A399SWW5_9BACT</name>
<accession>A0A399SWW5</accession>
<protein>
    <recommendedName>
        <fullName evidence="2">Protein SirB1 N-terminal domain-containing protein</fullName>
    </recommendedName>
</protein>
<organism evidence="3 4">
    <name type="scientific">Maribellus luteus</name>
    <dbReference type="NCBI Taxonomy" id="2305463"/>
    <lineage>
        <taxon>Bacteria</taxon>
        <taxon>Pseudomonadati</taxon>
        <taxon>Bacteroidota</taxon>
        <taxon>Bacteroidia</taxon>
        <taxon>Marinilabiliales</taxon>
        <taxon>Prolixibacteraceae</taxon>
        <taxon>Maribellus</taxon>
    </lineage>
</organism>